<protein>
    <submittedName>
        <fullName evidence="4">Uncharacterized protein</fullName>
    </submittedName>
</protein>
<dbReference type="PANTHER" id="PTHR48051:SF1">
    <property type="entry name" value="RAS SUPPRESSOR PROTEIN 1"/>
    <property type="match status" value="1"/>
</dbReference>
<dbReference type="FunFam" id="3.80.10.10:FF:000091">
    <property type="entry name" value="leucine-rich repeat serine/threonine-protein kinase 1"/>
    <property type="match status" value="1"/>
</dbReference>
<organism evidence="4 5">
    <name type="scientific">Cylicocyclus nassatus</name>
    <name type="common">Nematode worm</name>
    <dbReference type="NCBI Taxonomy" id="53992"/>
    <lineage>
        <taxon>Eukaryota</taxon>
        <taxon>Metazoa</taxon>
        <taxon>Ecdysozoa</taxon>
        <taxon>Nematoda</taxon>
        <taxon>Chromadorea</taxon>
        <taxon>Rhabditida</taxon>
        <taxon>Rhabditina</taxon>
        <taxon>Rhabditomorpha</taxon>
        <taxon>Strongyloidea</taxon>
        <taxon>Strongylidae</taxon>
        <taxon>Cylicocyclus</taxon>
    </lineage>
</organism>
<dbReference type="GO" id="GO:0005737">
    <property type="term" value="C:cytoplasm"/>
    <property type="evidence" value="ECO:0007669"/>
    <property type="project" value="TreeGrafter"/>
</dbReference>
<reference evidence="4" key="1">
    <citation type="submission" date="2023-07" db="EMBL/GenBank/DDBJ databases">
        <authorList>
            <consortium name="CYATHOMIX"/>
        </authorList>
    </citation>
    <scope>NUCLEOTIDE SEQUENCE</scope>
    <source>
        <strain evidence="4">N/A</strain>
    </source>
</reference>
<evidence type="ECO:0000256" key="3">
    <source>
        <dbReference type="SAM" id="SignalP"/>
    </source>
</evidence>
<evidence type="ECO:0000256" key="1">
    <source>
        <dbReference type="ARBA" id="ARBA00022614"/>
    </source>
</evidence>
<dbReference type="Proteomes" id="UP001176961">
    <property type="component" value="Unassembled WGS sequence"/>
</dbReference>
<dbReference type="PANTHER" id="PTHR48051">
    <property type="match status" value="1"/>
</dbReference>
<dbReference type="AlphaFoldDB" id="A0AA36GYA6"/>
<dbReference type="SUPFAM" id="SSF52058">
    <property type="entry name" value="L domain-like"/>
    <property type="match status" value="1"/>
</dbReference>
<accession>A0AA36GYA6</accession>
<feature type="signal peptide" evidence="3">
    <location>
        <begin position="1"/>
        <end position="24"/>
    </location>
</feature>
<dbReference type="InterPro" id="IPR025875">
    <property type="entry name" value="Leu-rich_rpt_4"/>
</dbReference>
<proteinExistence type="predicted"/>
<keyword evidence="5" id="KW-1185">Reference proteome</keyword>
<feature type="chain" id="PRO_5041276900" evidence="3">
    <location>
        <begin position="25"/>
        <end position="107"/>
    </location>
</feature>
<dbReference type="Pfam" id="PF12799">
    <property type="entry name" value="LRR_4"/>
    <property type="match status" value="1"/>
</dbReference>
<dbReference type="InterPro" id="IPR050216">
    <property type="entry name" value="LRR_domain-containing"/>
</dbReference>
<dbReference type="EMBL" id="CATQJL010000223">
    <property type="protein sequence ID" value="CAJ0600564.1"/>
    <property type="molecule type" value="Genomic_DNA"/>
</dbReference>
<evidence type="ECO:0000313" key="4">
    <source>
        <dbReference type="EMBL" id="CAJ0600564.1"/>
    </source>
</evidence>
<comment type="caution">
    <text evidence="4">The sequence shown here is derived from an EMBL/GenBank/DDBJ whole genome shotgun (WGS) entry which is preliminary data.</text>
</comment>
<dbReference type="InterPro" id="IPR032675">
    <property type="entry name" value="LRR_dom_sf"/>
</dbReference>
<sequence length="107" mass="11672">MAGDQCAAAERVVALTLSCSLLAACPVQFPEILRDSLEVLFLNDNQLECVPPSVCFLKNLSELYLSNNPGIQELPSELGQLSNLWQLDIEELNISNVPADVRKDGTV</sequence>
<keyword evidence="3" id="KW-0732">Signal</keyword>
<keyword evidence="2" id="KW-0677">Repeat</keyword>
<name>A0AA36GYA6_CYLNA</name>
<keyword evidence="1" id="KW-0433">Leucine-rich repeat</keyword>
<evidence type="ECO:0000256" key="2">
    <source>
        <dbReference type="ARBA" id="ARBA00022737"/>
    </source>
</evidence>
<evidence type="ECO:0000313" key="5">
    <source>
        <dbReference type="Proteomes" id="UP001176961"/>
    </source>
</evidence>
<gene>
    <name evidence="4" type="ORF">CYNAS_LOCUS12547</name>
</gene>
<dbReference type="Gene3D" id="3.80.10.10">
    <property type="entry name" value="Ribonuclease Inhibitor"/>
    <property type="match status" value="1"/>
</dbReference>